<dbReference type="Proteomes" id="UP000694941">
    <property type="component" value="Unplaced"/>
</dbReference>
<dbReference type="RefSeq" id="XP_022236727.1">
    <property type="nucleotide sequence ID" value="XM_022381019.1"/>
</dbReference>
<feature type="compositionally biased region" description="Low complexity" evidence="9">
    <location>
        <begin position="147"/>
        <end position="159"/>
    </location>
</feature>
<keyword evidence="4" id="KW-0130">Cell adhesion</keyword>
<keyword evidence="8" id="KW-0393">Immunoglobulin domain</keyword>
<dbReference type="GeneID" id="111084253"/>
<evidence type="ECO:0000256" key="10">
    <source>
        <dbReference type="SAM" id="Phobius"/>
    </source>
</evidence>
<evidence type="ECO:0000256" key="6">
    <source>
        <dbReference type="ARBA" id="ARBA00023136"/>
    </source>
</evidence>
<name>A0ABM1RZC2_LIMPO</name>
<dbReference type="InterPro" id="IPR003961">
    <property type="entry name" value="FN3_dom"/>
</dbReference>
<sequence length="210" mass="23205">PVAPQKQRFLKINTTSVTLDLLAWYGEGCAVLSIDIQYKAQHEKAWREYTGDVSPDLKRVTIHGLLPGSSYQLLTTAGSPAGSTEAEYSFYTPAKVVDNHMKTFVVDEDRVSFSVELEILLPVVLSAVVVLAVLVLVCLIMRKRQSSESSYGGSSTNGSRKFSQQPQQETVQLSDLEKLSTKRQSEGMEAAYYPCPYAMTRLSGEEDPES</sequence>
<evidence type="ECO:0000313" key="13">
    <source>
        <dbReference type="RefSeq" id="XP_022236727.1"/>
    </source>
</evidence>
<evidence type="ECO:0000256" key="4">
    <source>
        <dbReference type="ARBA" id="ARBA00022889"/>
    </source>
</evidence>
<feature type="compositionally biased region" description="Polar residues" evidence="9">
    <location>
        <begin position="160"/>
        <end position="173"/>
    </location>
</feature>
<organism evidence="12 13">
    <name type="scientific">Limulus polyphemus</name>
    <name type="common">Atlantic horseshoe crab</name>
    <dbReference type="NCBI Taxonomy" id="6850"/>
    <lineage>
        <taxon>Eukaryota</taxon>
        <taxon>Metazoa</taxon>
        <taxon>Ecdysozoa</taxon>
        <taxon>Arthropoda</taxon>
        <taxon>Chelicerata</taxon>
        <taxon>Merostomata</taxon>
        <taxon>Xiphosura</taxon>
        <taxon>Limulidae</taxon>
        <taxon>Limulus</taxon>
    </lineage>
</organism>
<keyword evidence="3" id="KW-0732">Signal</keyword>
<keyword evidence="5 10" id="KW-1133">Transmembrane helix</keyword>
<dbReference type="InterPro" id="IPR013783">
    <property type="entry name" value="Ig-like_fold"/>
</dbReference>
<dbReference type="CDD" id="cd00063">
    <property type="entry name" value="FN3"/>
    <property type="match status" value="1"/>
</dbReference>
<keyword evidence="6 10" id="KW-0472">Membrane</keyword>
<dbReference type="InterPro" id="IPR036116">
    <property type="entry name" value="FN3_sf"/>
</dbReference>
<gene>
    <name evidence="13" type="primary">LOC111084253</name>
</gene>
<dbReference type="SUPFAM" id="SSF49265">
    <property type="entry name" value="Fibronectin type III"/>
    <property type="match status" value="1"/>
</dbReference>
<evidence type="ECO:0000256" key="9">
    <source>
        <dbReference type="SAM" id="MobiDB-lite"/>
    </source>
</evidence>
<feature type="non-terminal residue" evidence="13">
    <location>
        <position position="210"/>
    </location>
</feature>
<evidence type="ECO:0000259" key="11">
    <source>
        <dbReference type="PROSITE" id="PS50853"/>
    </source>
</evidence>
<comment type="subcellular location">
    <subcellularLocation>
        <location evidence="1">Membrane</location>
        <topology evidence="1">Single-pass membrane protein</topology>
    </subcellularLocation>
</comment>
<evidence type="ECO:0000313" key="12">
    <source>
        <dbReference type="Proteomes" id="UP000694941"/>
    </source>
</evidence>
<feature type="compositionally biased region" description="Basic and acidic residues" evidence="9">
    <location>
        <begin position="175"/>
        <end position="186"/>
    </location>
</feature>
<proteinExistence type="predicted"/>
<feature type="non-terminal residue" evidence="13">
    <location>
        <position position="1"/>
    </location>
</feature>
<protein>
    <submittedName>
        <fullName evidence="13">Uncharacterized protein LOC111084253</fullName>
    </submittedName>
</protein>
<evidence type="ECO:0000256" key="7">
    <source>
        <dbReference type="ARBA" id="ARBA00023157"/>
    </source>
</evidence>
<dbReference type="Pfam" id="PF25059">
    <property type="entry name" value="FN3_DSCAM-DSCAML_C"/>
    <property type="match status" value="1"/>
</dbReference>
<dbReference type="InterPro" id="IPR056754">
    <property type="entry name" value="DSCAM/DSCAML_C"/>
</dbReference>
<accession>A0ABM1RZC2</accession>
<evidence type="ECO:0000256" key="8">
    <source>
        <dbReference type="ARBA" id="ARBA00023319"/>
    </source>
</evidence>
<evidence type="ECO:0000256" key="3">
    <source>
        <dbReference type="ARBA" id="ARBA00022729"/>
    </source>
</evidence>
<keyword evidence="7" id="KW-1015">Disulfide bond</keyword>
<feature type="region of interest" description="Disordered" evidence="9">
    <location>
        <begin position="147"/>
        <end position="187"/>
    </location>
</feature>
<keyword evidence="2 10" id="KW-0812">Transmembrane</keyword>
<evidence type="ECO:0000256" key="5">
    <source>
        <dbReference type="ARBA" id="ARBA00022989"/>
    </source>
</evidence>
<keyword evidence="12" id="KW-1185">Reference proteome</keyword>
<reference evidence="13" key="1">
    <citation type="submission" date="2025-08" db="UniProtKB">
        <authorList>
            <consortium name="RefSeq"/>
        </authorList>
    </citation>
    <scope>IDENTIFICATION</scope>
    <source>
        <tissue evidence="13">Muscle</tissue>
    </source>
</reference>
<feature type="transmembrane region" description="Helical" evidence="10">
    <location>
        <begin position="119"/>
        <end position="141"/>
    </location>
</feature>
<feature type="domain" description="Fibronectin type-III" evidence="11">
    <location>
        <begin position="3"/>
        <end position="99"/>
    </location>
</feature>
<evidence type="ECO:0000256" key="2">
    <source>
        <dbReference type="ARBA" id="ARBA00022692"/>
    </source>
</evidence>
<dbReference type="PROSITE" id="PS50853">
    <property type="entry name" value="FN3"/>
    <property type="match status" value="1"/>
</dbReference>
<dbReference type="Gene3D" id="2.60.40.10">
    <property type="entry name" value="Immunoglobulins"/>
    <property type="match status" value="1"/>
</dbReference>
<evidence type="ECO:0000256" key="1">
    <source>
        <dbReference type="ARBA" id="ARBA00004167"/>
    </source>
</evidence>